<evidence type="ECO:0000313" key="3">
    <source>
        <dbReference type="Proteomes" id="UP000799441"/>
    </source>
</evidence>
<comment type="caution">
    <text evidence="2">The sequence shown here is derived from an EMBL/GenBank/DDBJ whole genome shotgun (WGS) entry which is preliminary data.</text>
</comment>
<keyword evidence="1" id="KW-1133">Transmembrane helix</keyword>
<feature type="transmembrane region" description="Helical" evidence="1">
    <location>
        <begin position="246"/>
        <end position="265"/>
    </location>
</feature>
<keyword evidence="1" id="KW-0812">Transmembrane</keyword>
<sequence>MAGNANTTISYPGPDWEMLWGNGSFDNFQLDIVGFLAILGEGAVTANAQVSALSRLFYLPRLLPAPQALLWPARPIILSPAKATVTGVFSGNTKDHLHHIANILLVKAKSNGPLSWVTLLGCLLSAALFIISVTVGDGMSLLATILLSLLSTLAGIGNKWNLKLPQPDKDPNSKKPAADVVVRWPNGSYVIVKCDEEVARELFFAPEEIQYQLKSKTVYRLLSLIGTLMLMLGVIFLANAKLQLQFAWAGAYVILNAAHWVAAALPQRLHWDVSCYKLKEQHIEGKFPGPKCKNFTIALWKAICFTEGSVGWVATNGAAPKTSVWSNWVSKAGEVAYDSVVREDAFRIGTIDTIRGVESIRSIWNRNDSSPSIIRKMSDWNPKAAWDEFNNQVQDVQPEPLRILFPKKLEQTAERKAFGV</sequence>
<keyword evidence="3" id="KW-1185">Reference proteome</keyword>
<gene>
    <name evidence="2" type="ORF">K431DRAFT_223014</name>
</gene>
<proteinExistence type="predicted"/>
<evidence type="ECO:0000256" key="1">
    <source>
        <dbReference type="SAM" id="Phobius"/>
    </source>
</evidence>
<feature type="transmembrane region" description="Helical" evidence="1">
    <location>
        <begin position="139"/>
        <end position="157"/>
    </location>
</feature>
<dbReference type="AlphaFoldDB" id="A0A9P4QBN4"/>
<feature type="transmembrane region" description="Helical" evidence="1">
    <location>
        <begin position="114"/>
        <end position="133"/>
    </location>
</feature>
<protein>
    <submittedName>
        <fullName evidence="2">Uncharacterized protein</fullName>
    </submittedName>
</protein>
<dbReference type="Proteomes" id="UP000799441">
    <property type="component" value="Unassembled WGS sequence"/>
</dbReference>
<accession>A0A9P4QBN4</accession>
<dbReference type="EMBL" id="MU003786">
    <property type="protein sequence ID" value="KAF2721931.1"/>
    <property type="molecule type" value="Genomic_DNA"/>
</dbReference>
<feature type="transmembrane region" description="Helical" evidence="1">
    <location>
        <begin position="221"/>
        <end position="240"/>
    </location>
</feature>
<reference evidence="2" key="1">
    <citation type="journal article" date="2020" name="Stud. Mycol.">
        <title>101 Dothideomycetes genomes: a test case for predicting lifestyles and emergence of pathogens.</title>
        <authorList>
            <person name="Haridas S."/>
            <person name="Albert R."/>
            <person name="Binder M."/>
            <person name="Bloem J."/>
            <person name="Labutti K."/>
            <person name="Salamov A."/>
            <person name="Andreopoulos B."/>
            <person name="Baker S."/>
            <person name="Barry K."/>
            <person name="Bills G."/>
            <person name="Bluhm B."/>
            <person name="Cannon C."/>
            <person name="Castanera R."/>
            <person name="Culley D."/>
            <person name="Daum C."/>
            <person name="Ezra D."/>
            <person name="Gonzalez J."/>
            <person name="Henrissat B."/>
            <person name="Kuo A."/>
            <person name="Liang C."/>
            <person name="Lipzen A."/>
            <person name="Lutzoni F."/>
            <person name="Magnuson J."/>
            <person name="Mondo S."/>
            <person name="Nolan M."/>
            <person name="Ohm R."/>
            <person name="Pangilinan J."/>
            <person name="Park H.-J."/>
            <person name="Ramirez L."/>
            <person name="Alfaro M."/>
            <person name="Sun H."/>
            <person name="Tritt A."/>
            <person name="Yoshinaga Y."/>
            <person name="Zwiers L.-H."/>
            <person name="Turgeon B."/>
            <person name="Goodwin S."/>
            <person name="Spatafora J."/>
            <person name="Crous P."/>
            <person name="Grigoriev I."/>
        </authorList>
    </citation>
    <scope>NUCLEOTIDE SEQUENCE</scope>
    <source>
        <strain evidence="2">CBS 116435</strain>
    </source>
</reference>
<name>A0A9P4QBN4_9PEZI</name>
<dbReference type="OrthoDB" id="5412502at2759"/>
<keyword evidence="1" id="KW-0472">Membrane</keyword>
<organism evidence="2 3">
    <name type="scientific">Polychaeton citri CBS 116435</name>
    <dbReference type="NCBI Taxonomy" id="1314669"/>
    <lineage>
        <taxon>Eukaryota</taxon>
        <taxon>Fungi</taxon>
        <taxon>Dikarya</taxon>
        <taxon>Ascomycota</taxon>
        <taxon>Pezizomycotina</taxon>
        <taxon>Dothideomycetes</taxon>
        <taxon>Dothideomycetidae</taxon>
        <taxon>Capnodiales</taxon>
        <taxon>Capnodiaceae</taxon>
        <taxon>Polychaeton</taxon>
    </lineage>
</organism>
<evidence type="ECO:0000313" key="2">
    <source>
        <dbReference type="EMBL" id="KAF2721931.1"/>
    </source>
</evidence>